<dbReference type="EMBL" id="JAJJMA010317955">
    <property type="protein sequence ID" value="MCL7049600.1"/>
    <property type="molecule type" value="Genomic_DNA"/>
</dbReference>
<dbReference type="SUPFAM" id="SSF54518">
    <property type="entry name" value="Tubby C-terminal domain-like"/>
    <property type="match status" value="1"/>
</dbReference>
<accession>A0AA41VYK0</accession>
<dbReference type="Gene3D" id="2.40.160.200">
    <property type="entry name" value="LURP1-related"/>
    <property type="match status" value="1"/>
</dbReference>
<proteinExistence type="inferred from homology"/>
<dbReference type="InterPro" id="IPR007612">
    <property type="entry name" value="LOR"/>
</dbReference>
<reference evidence="2" key="1">
    <citation type="submission" date="2022-03" db="EMBL/GenBank/DDBJ databases">
        <title>A functionally conserved STORR gene fusion in Papaver species that diverged 16.8 million years ago.</title>
        <authorList>
            <person name="Catania T."/>
        </authorList>
    </citation>
    <scope>NUCLEOTIDE SEQUENCE</scope>
    <source>
        <strain evidence="2">S-191538</strain>
    </source>
</reference>
<keyword evidence="3" id="KW-1185">Reference proteome</keyword>
<dbReference type="PANTHER" id="PTHR31087:SF85">
    <property type="entry name" value="PROTEIN LURP-ONE-RELATED 7"/>
    <property type="match status" value="1"/>
</dbReference>
<sequence length="225" mass="24383">MANDKAIVVVSPQYGAPDQVDLYISKKVKKTTKGRHLGVFDSNGNTIFKVKTNGLFSSRLILVDAAGVPVVSLKSAKISLHERWKVYKGDSEDSNDLLFTVKKSHCLQFRTQLEVFLAPNTDESACDFMMKQTYREKSCVIYRGYSDTIIAEMHNNEAVPVKVPGEDTCSVTIYPNVDCAFVVALRVILNEVNMCRSGGGGADLIHTVVEVGLGGGGDGDGDGGE</sequence>
<dbReference type="PANTHER" id="PTHR31087">
    <property type="match status" value="1"/>
</dbReference>
<evidence type="ECO:0000313" key="2">
    <source>
        <dbReference type="EMBL" id="MCL7049600.1"/>
    </source>
</evidence>
<dbReference type="InterPro" id="IPR038595">
    <property type="entry name" value="LOR_sf"/>
</dbReference>
<dbReference type="InterPro" id="IPR025659">
    <property type="entry name" value="Tubby-like_C"/>
</dbReference>
<name>A0AA41VYK0_PAPNU</name>
<gene>
    <name evidence="2" type="ORF">MKW94_019987</name>
</gene>
<dbReference type="Proteomes" id="UP001177140">
    <property type="component" value="Unassembled WGS sequence"/>
</dbReference>
<dbReference type="Pfam" id="PF04525">
    <property type="entry name" value="LOR"/>
    <property type="match status" value="1"/>
</dbReference>
<evidence type="ECO:0000256" key="1">
    <source>
        <dbReference type="ARBA" id="ARBA00005437"/>
    </source>
</evidence>
<evidence type="ECO:0000313" key="3">
    <source>
        <dbReference type="Proteomes" id="UP001177140"/>
    </source>
</evidence>
<protein>
    <submittedName>
        <fullName evidence="2">Uncharacterized protein</fullName>
    </submittedName>
</protein>
<comment type="caution">
    <text evidence="2">The sequence shown here is derived from an EMBL/GenBank/DDBJ whole genome shotgun (WGS) entry which is preliminary data.</text>
</comment>
<organism evidence="2 3">
    <name type="scientific">Papaver nudicaule</name>
    <name type="common">Iceland poppy</name>
    <dbReference type="NCBI Taxonomy" id="74823"/>
    <lineage>
        <taxon>Eukaryota</taxon>
        <taxon>Viridiplantae</taxon>
        <taxon>Streptophyta</taxon>
        <taxon>Embryophyta</taxon>
        <taxon>Tracheophyta</taxon>
        <taxon>Spermatophyta</taxon>
        <taxon>Magnoliopsida</taxon>
        <taxon>Ranunculales</taxon>
        <taxon>Papaveraceae</taxon>
        <taxon>Papaveroideae</taxon>
        <taxon>Papaver</taxon>
    </lineage>
</organism>
<dbReference type="AlphaFoldDB" id="A0AA41VYK0"/>
<comment type="similarity">
    <text evidence="1">Belongs to the LOR family.</text>
</comment>